<dbReference type="OrthoDB" id="2689413at2759"/>
<proteinExistence type="predicted"/>
<dbReference type="AlphaFoldDB" id="A0A0C9ZZ94"/>
<protein>
    <submittedName>
        <fullName evidence="1">Uncharacterized protein</fullName>
    </submittedName>
</protein>
<dbReference type="Proteomes" id="UP000054485">
    <property type="component" value="Unassembled WGS sequence"/>
</dbReference>
<keyword evidence="2" id="KW-1185">Reference proteome</keyword>
<reference evidence="1 2" key="1">
    <citation type="submission" date="2014-04" db="EMBL/GenBank/DDBJ databases">
        <authorList>
            <consortium name="DOE Joint Genome Institute"/>
            <person name="Kuo A."/>
            <person name="Ruytinx J."/>
            <person name="Rineau F."/>
            <person name="Colpaert J."/>
            <person name="Kohler A."/>
            <person name="Nagy L.G."/>
            <person name="Floudas D."/>
            <person name="Copeland A."/>
            <person name="Barry K.W."/>
            <person name="Cichocki N."/>
            <person name="Veneault-Fourrey C."/>
            <person name="LaButti K."/>
            <person name="Lindquist E.A."/>
            <person name="Lipzen A."/>
            <person name="Lundell T."/>
            <person name="Morin E."/>
            <person name="Murat C."/>
            <person name="Sun H."/>
            <person name="Tunlid A."/>
            <person name="Henrissat B."/>
            <person name="Grigoriev I.V."/>
            <person name="Hibbett D.S."/>
            <person name="Martin F."/>
            <person name="Nordberg H.P."/>
            <person name="Cantor M.N."/>
            <person name="Hua S.X."/>
        </authorList>
    </citation>
    <scope>NUCLEOTIDE SEQUENCE [LARGE SCALE GENOMIC DNA]</scope>
    <source>
        <strain evidence="1 2">UH-Slu-Lm8-n1</strain>
    </source>
</reference>
<dbReference type="HOGENOM" id="CLU_2484831_0_0_1"/>
<gene>
    <name evidence="1" type="ORF">CY34DRAFT_812619</name>
</gene>
<sequence>MPHRLFQWTRDLFSGVPSSATSAQIEPHGHRSAVVDVPYAKGKRICYFHLWYSYTISYHTVTETCIGKRETEANSDKRHRKQFTPSQ</sequence>
<evidence type="ECO:0000313" key="2">
    <source>
        <dbReference type="Proteomes" id="UP000054485"/>
    </source>
</evidence>
<dbReference type="EMBL" id="KN835695">
    <property type="protein sequence ID" value="KIK34851.1"/>
    <property type="molecule type" value="Genomic_DNA"/>
</dbReference>
<name>A0A0C9ZZ94_9AGAM</name>
<reference evidence="2" key="2">
    <citation type="submission" date="2015-01" db="EMBL/GenBank/DDBJ databases">
        <title>Evolutionary Origins and Diversification of the Mycorrhizal Mutualists.</title>
        <authorList>
            <consortium name="DOE Joint Genome Institute"/>
            <consortium name="Mycorrhizal Genomics Consortium"/>
            <person name="Kohler A."/>
            <person name="Kuo A."/>
            <person name="Nagy L.G."/>
            <person name="Floudas D."/>
            <person name="Copeland A."/>
            <person name="Barry K.W."/>
            <person name="Cichocki N."/>
            <person name="Veneault-Fourrey C."/>
            <person name="LaButti K."/>
            <person name="Lindquist E.A."/>
            <person name="Lipzen A."/>
            <person name="Lundell T."/>
            <person name="Morin E."/>
            <person name="Murat C."/>
            <person name="Riley R."/>
            <person name="Ohm R."/>
            <person name="Sun H."/>
            <person name="Tunlid A."/>
            <person name="Henrissat B."/>
            <person name="Grigoriev I.V."/>
            <person name="Hibbett D.S."/>
            <person name="Martin F."/>
        </authorList>
    </citation>
    <scope>NUCLEOTIDE SEQUENCE [LARGE SCALE GENOMIC DNA]</scope>
    <source>
        <strain evidence="2">UH-Slu-Lm8-n1</strain>
    </source>
</reference>
<dbReference type="InParanoid" id="A0A0C9ZZ94"/>
<organism evidence="1 2">
    <name type="scientific">Suillus luteus UH-Slu-Lm8-n1</name>
    <dbReference type="NCBI Taxonomy" id="930992"/>
    <lineage>
        <taxon>Eukaryota</taxon>
        <taxon>Fungi</taxon>
        <taxon>Dikarya</taxon>
        <taxon>Basidiomycota</taxon>
        <taxon>Agaricomycotina</taxon>
        <taxon>Agaricomycetes</taxon>
        <taxon>Agaricomycetidae</taxon>
        <taxon>Boletales</taxon>
        <taxon>Suillineae</taxon>
        <taxon>Suillaceae</taxon>
        <taxon>Suillus</taxon>
    </lineage>
</organism>
<evidence type="ECO:0000313" key="1">
    <source>
        <dbReference type="EMBL" id="KIK34851.1"/>
    </source>
</evidence>
<accession>A0A0C9ZZ94</accession>